<evidence type="ECO:0000313" key="2">
    <source>
        <dbReference type="EMBL" id="PWZ15695.1"/>
    </source>
</evidence>
<organism evidence="2">
    <name type="scientific">Zea mays</name>
    <name type="common">Maize</name>
    <dbReference type="NCBI Taxonomy" id="4577"/>
    <lineage>
        <taxon>Eukaryota</taxon>
        <taxon>Viridiplantae</taxon>
        <taxon>Streptophyta</taxon>
        <taxon>Embryophyta</taxon>
        <taxon>Tracheophyta</taxon>
        <taxon>Spermatophyta</taxon>
        <taxon>Magnoliopsida</taxon>
        <taxon>Liliopsida</taxon>
        <taxon>Poales</taxon>
        <taxon>Poaceae</taxon>
        <taxon>PACMAD clade</taxon>
        <taxon>Panicoideae</taxon>
        <taxon>Andropogonodae</taxon>
        <taxon>Andropogoneae</taxon>
        <taxon>Tripsacinae</taxon>
        <taxon>Zea</taxon>
    </lineage>
</organism>
<dbReference type="Proteomes" id="UP000251960">
    <property type="component" value="Chromosome 7"/>
</dbReference>
<name>A0A3L6E4H5_MAIZE</name>
<evidence type="ECO:0000259" key="1">
    <source>
        <dbReference type="Pfam" id="PF25019"/>
    </source>
</evidence>
<dbReference type="InterPro" id="IPR056789">
    <property type="entry name" value="LRR_R13L1-DRL21"/>
</dbReference>
<dbReference type="ExpressionAtlas" id="A0A3L6E4H5">
    <property type="expression patterns" value="baseline and differential"/>
</dbReference>
<dbReference type="AlphaFoldDB" id="A0A3L6E4H5"/>
<reference evidence="2" key="1">
    <citation type="journal article" date="2018" name="Nat. Genet.">
        <title>Extensive intraspecific gene order and gene structural variations between Mo17 and other maize genomes.</title>
        <authorList>
            <person name="Sun S."/>
            <person name="Zhou Y."/>
            <person name="Chen J."/>
            <person name="Shi J."/>
            <person name="Zhao H."/>
            <person name="Zhao H."/>
            <person name="Song W."/>
            <person name="Zhang M."/>
            <person name="Cui Y."/>
            <person name="Dong X."/>
            <person name="Liu H."/>
            <person name="Ma X."/>
            <person name="Jiao Y."/>
            <person name="Wang B."/>
            <person name="Wei X."/>
            <person name="Stein J.C."/>
            <person name="Glaubitz J.C."/>
            <person name="Lu F."/>
            <person name="Yu G."/>
            <person name="Liang C."/>
            <person name="Fengler K."/>
            <person name="Li B."/>
            <person name="Rafalski A."/>
            <person name="Schnable P.S."/>
            <person name="Ware D.H."/>
            <person name="Buckler E.S."/>
            <person name="Lai J."/>
        </authorList>
    </citation>
    <scope>NUCLEOTIDE SEQUENCE [LARGE SCALE GENOMIC DNA]</scope>
    <source>
        <tissue evidence="2">Seedling</tissue>
    </source>
</reference>
<protein>
    <recommendedName>
        <fullName evidence="1">R13L1/DRL21-like LRR repeat region domain-containing protein</fullName>
    </recommendedName>
</protein>
<dbReference type="EMBL" id="NCVQ01000008">
    <property type="protein sequence ID" value="PWZ15695.1"/>
    <property type="molecule type" value="Genomic_DNA"/>
</dbReference>
<gene>
    <name evidence="2" type="ORF">Zm00014a_011635</name>
</gene>
<accession>A0A3L6E4H5</accession>
<dbReference type="Pfam" id="PF25019">
    <property type="entry name" value="LRR_R13L1-DRL21"/>
    <property type="match status" value="1"/>
</dbReference>
<proteinExistence type="predicted"/>
<feature type="domain" description="R13L1/DRL21-like LRR repeat region" evidence="1">
    <location>
        <begin position="66"/>
        <end position="161"/>
    </location>
</feature>
<comment type="caution">
    <text evidence="2">The sequence shown here is derived from an EMBL/GenBank/DDBJ whole genome shotgun (WGS) entry which is preliminary data.</text>
</comment>
<sequence>MKGPLYKLKAAIQGLAGSRSAAAEVYEGEYQYQHAVEKAEEIFFSTRIETKFSLFVIGDNTKHARISELENLDKLDGELQIKNIRYVKDHSDTDKVRLKKKIGIRKLSLDWYSRLEVQPAWYSSSFELHLLDSLEPPSKIEKLRIHGYRGSQLPRWMAKQSDSCGLADDTHIVMQRNPSEFSHLTELVLDNLPNIVMQRNPSELPRWFIQDASSIHVIIMQLMLMVTSLHLPPILRM</sequence>